<dbReference type="Proteomes" id="UP000677228">
    <property type="component" value="Unassembled WGS sequence"/>
</dbReference>
<protein>
    <submittedName>
        <fullName evidence="2">Uncharacterized protein</fullName>
    </submittedName>
</protein>
<reference evidence="2" key="1">
    <citation type="submission" date="2021-02" db="EMBL/GenBank/DDBJ databases">
        <authorList>
            <person name="Nowell W R."/>
        </authorList>
    </citation>
    <scope>NUCLEOTIDE SEQUENCE</scope>
</reference>
<evidence type="ECO:0000313" key="2">
    <source>
        <dbReference type="EMBL" id="CAF0958163.1"/>
    </source>
</evidence>
<feature type="compositionally biased region" description="Basic and acidic residues" evidence="1">
    <location>
        <begin position="94"/>
        <end position="104"/>
    </location>
</feature>
<evidence type="ECO:0000313" key="4">
    <source>
        <dbReference type="EMBL" id="CAF3733043.1"/>
    </source>
</evidence>
<accession>A0A814DNW3</accession>
<evidence type="ECO:0000256" key="1">
    <source>
        <dbReference type="SAM" id="MobiDB-lite"/>
    </source>
</evidence>
<dbReference type="Proteomes" id="UP000682733">
    <property type="component" value="Unassembled WGS sequence"/>
</dbReference>
<dbReference type="EMBL" id="CAJOBA010050701">
    <property type="protein sequence ID" value="CAF4237293.1"/>
    <property type="molecule type" value="Genomic_DNA"/>
</dbReference>
<evidence type="ECO:0000313" key="3">
    <source>
        <dbReference type="EMBL" id="CAF1440916.1"/>
    </source>
</evidence>
<gene>
    <name evidence="2" type="ORF">GPM918_LOCUS11611</name>
    <name evidence="3" type="ORF">OVA965_LOCUS34438</name>
    <name evidence="4" type="ORF">SRO942_LOCUS11612</name>
    <name evidence="5" type="ORF">TMI583_LOCUS35359</name>
</gene>
<feature type="region of interest" description="Disordered" evidence="1">
    <location>
        <begin position="58"/>
        <end position="104"/>
    </location>
</feature>
<proteinExistence type="predicted"/>
<sequence length="104" mass="12292">MIVIVTAAILRRLETRTFVIFKKNILNPRFKQLRKYSKSERSNCHKFIRQEMAVIIENEKKQDKEAEQSSNDMKRKKMKRFGRKSENDASSSEEVDKANKIGNE</sequence>
<evidence type="ECO:0000313" key="5">
    <source>
        <dbReference type="EMBL" id="CAF4237293.1"/>
    </source>
</evidence>
<dbReference type="Proteomes" id="UP000681722">
    <property type="component" value="Unassembled WGS sequence"/>
</dbReference>
<dbReference type="EMBL" id="CAJOBC010002435">
    <property type="protein sequence ID" value="CAF3733043.1"/>
    <property type="molecule type" value="Genomic_DNA"/>
</dbReference>
<comment type="caution">
    <text evidence="2">The sequence shown here is derived from an EMBL/GenBank/DDBJ whole genome shotgun (WGS) entry which is preliminary data.</text>
</comment>
<evidence type="ECO:0000313" key="6">
    <source>
        <dbReference type="Proteomes" id="UP000663829"/>
    </source>
</evidence>
<dbReference type="Proteomes" id="UP000663829">
    <property type="component" value="Unassembled WGS sequence"/>
</dbReference>
<keyword evidence="6" id="KW-1185">Reference proteome</keyword>
<organism evidence="2 6">
    <name type="scientific">Didymodactylos carnosus</name>
    <dbReference type="NCBI Taxonomy" id="1234261"/>
    <lineage>
        <taxon>Eukaryota</taxon>
        <taxon>Metazoa</taxon>
        <taxon>Spiralia</taxon>
        <taxon>Gnathifera</taxon>
        <taxon>Rotifera</taxon>
        <taxon>Eurotatoria</taxon>
        <taxon>Bdelloidea</taxon>
        <taxon>Philodinida</taxon>
        <taxon>Philodinidae</taxon>
        <taxon>Didymodactylos</taxon>
    </lineage>
</organism>
<dbReference type="EMBL" id="CAJNOQ010002435">
    <property type="protein sequence ID" value="CAF0958163.1"/>
    <property type="molecule type" value="Genomic_DNA"/>
</dbReference>
<dbReference type="EMBL" id="CAJNOK010028893">
    <property type="protein sequence ID" value="CAF1440916.1"/>
    <property type="molecule type" value="Genomic_DNA"/>
</dbReference>
<name>A0A814DNW3_9BILA</name>
<feature type="compositionally biased region" description="Basic and acidic residues" evidence="1">
    <location>
        <begin position="58"/>
        <end position="67"/>
    </location>
</feature>
<dbReference type="AlphaFoldDB" id="A0A814DNW3"/>